<name>A0ABQ8G9J7_9PEZI</name>
<evidence type="ECO:0000313" key="4">
    <source>
        <dbReference type="Proteomes" id="UP000774617"/>
    </source>
</evidence>
<evidence type="ECO:0000256" key="2">
    <source>
        <dbReference type="SAM" id="Phobius"/>
    </source>
</evidence>
<feature type="transmembrane region" description="Helical" evidence="2">
    <location>
        <begin position="238"/>
        <end position="258"/>
    </location>
</feature>
<sequence length="279" mass="29433">MVSTRSHPSAFPPPELASPTKSPSKRGASRASSTAPPVAQPSNKTSTTQADNTTPAALAASSTSSDPSTWTHTPSNLTLAWLALSLPLVIWDTGYMLLRPHSMPGGYLHWPIWQPYALYGTVDHVYGFPAYEKGDGFGAAQATLNAVETLLYLAYLAVVFASGRQAPETPGRGAPDKARVGRAVGGARAVGGRVAAQAVLLAFAASVMTLSKTVLYWLNEAWGGFDNIGHNDAVSLVFLWVIPNGLWLIFPTYMIYVFGGEIVQGLEAAGAAASSKKSQ</sequence>
<dbReference type="Proteomes" id="UP000774617">
    <property type="component" value="Unassembled WGS sequence"/>
</dbReference>
<proteinExistence type="predicted"/>
<feature type="transmembrane region" description="Helical" evidence="2">
    <location>
        <begin position="198"/>
        <end position="218"/>
    </location>
</feature>
<feature type="transmembrane region" description="Helical" evidence="2">
    <location>
        <begin position="79"/>
        <end position="98"/>
    </location>
</feature>
<dbReference type="PANTHER" id="PTHR37919:SF2">
    <property type="entry name" value="EXPERA DOMAIN-CONTAINING PROTEIN"/>
    <property type="match status" value="1"/>
</dbReference>
<keyword evidence="2" id="KW-0812">Transmembrane</keyword>
<reference evidence="3 4" key="1">
    <citation type="journal article" date="2021" name="Nat. Commun.">
        <title>Genetic determinants of endophytism in the Arabidopsis root mycobiome.</title>
        <authorList>
            <person name="Mesny F."/>
            <person name="Miyauchi S."/>
            <person name="Thiergart T."/>
            <person name="Pickel B."/>
            <person name="Atanasova L."/>
            <person name="Karlsson M."/>
            <person name="Huettel B."/>
            <person name="Barry K.W."/>
            <person name="Haridas S."/>
            <person name="Chen C."/>
            <person name="Bauer D."/>
            <person name="Andreopoulos W."/>
            <person name="Pangilinan J."/>
            <person name="LaButti K."/>
            <person name="Riley R."/>
            <person name="Lipzen A."/>
            <person name="Clum A."/>
            <person name="Drula E."/>
            <person name="Henrissat B."/>
            <person name="Kohler A."/>
            <person name="Grigoriev I.V."/>
            <person name="Martin F.M."/>
            <person name="Hacquard S."/>
        </authorList>
    </citation>
    <scope>NUCLEOTIDE SEQUENCE [LARGE SCALE GENOMIC DNA]</scope>
    <source>
        <strain evidence="3 4">MPI-SDFR-AT-0080</strain>
    </source>
</reference>
<dbReference type="PANTHER" id="PTHR37919">
    <property type="entry name" value="PROTEIN CBG05606"/>
    <property type="match status" value="1"/>
</dbReference>
<gene>
    <name evidence="3" type="ORF">B0J12DRAFT_699770</name>
</gene>
<accession>A0ABQ8G9J7</accession>
<organism evidence="3 4">
    <name type="scientific">Macrophomina phaseolina</name>
    <dbReference type="NCBI Taxonomy" id="35725"/>
    <lineage>
        <taxon>Eukaryota</taxon>
        <taxon>Fungi</taxon>
        <taxon>Dikarya</taxon>
        <taxon>Ascomycota</taxon>
        <taxon>Pezizomycotina</taxon>
        <taxon>Dothideomycetes</taxon>
        <taxon>Dothideomycetes incertae sedis</taxon>
        <taxon>Botryosphaeriales</taxon>
        <taxon>Botryosphaeriaceae</taxon>
        <taxon>Macrophomina</taxon>
    </lineage>
</organism>
<evidence type="ECO:0000313" key="3">
    <source>
        <dbReference type="EMBL" id="KAH7049116.1"/>
    </source>
</evidence>
<keyword evidence="2" id="KW-0472">Membrane</keyword>
<keyword evidence="4" id="KW-1185">Reference proteome</keyword>
<dbReference type="EMBL" id="JAGTJR010000014">
    <property type="protein sequence ID" value="KAH7049116.1"/>
    <property type="molecule type" value="Genomic_DNA"/>
</dbReference>
<evidence type="ECO:0008006" key="5">
    <source>
        <dbReference type="Google" id="ProtNLM"/>
    </source>
</evidence>
<keyword evidence="2" id="KW-1133">Transmembrane helix</keyword>
<comment type="caution">
    <text evidence="3">The sequence shown here is derived from an EMBL/GenBank/DDBJ whole genome shotgun (WGS) entry which is preliminary data.</text>
</comment>
<protein>
    <recommendedName>
        <fullName evidence="5">Emopamil-binding protein</fullName>
    </recommendedName>
</protein>
<feature type="compositionally biased region" description="Low complexity" evidence="1">
    <location>
        <begin position="53"/>
        <end position="69"/>
    </location>
</feature>
<evidence type="ECO:0000256" key="1">
    <source>
        <dbReference type="SAM" id="MobiDB-lite"/>
    </source>
</evidence>
<feature type="compositionally biased region" description="Polar residues" evidence="1">
    <location>
        <begin position="30"/>
        <end position="52"/>
    </location>
</feature>
<feature type="region of interest" description="Disordered" evidence="1">
    <location>
        <begin position="1"/>
        <end position="69"/>
    </location>
</feature>